<dbReference type="Pfam" id="PF01510">
    <property type="entry name" value="Amidase_2"/>
    <property type="match status" value="1"/>
</dbReference>
<reference evidence="4 5" key="1">
    <citation type="submission" date="2022-05" db="EMBL/GenBank/DDBJ databases">
        <authorList>
            <person name="Zhou X."/>
            <person name="Li K."/>
            <person name="Man Y."/>
        </authorList>
    </citation>
    <scope>NUCLEOTIDE SEQUENCE [LARGE SCALE GENOMIC DNA]</scope>
    <source>
        <strain evidence="4 5">MS405</strain>
    </source>
</reference>
<evidence type="ECO:0000313" key="4">
    <source>
        <dbReference type="EMBL" id="UQT58970.1"/>
    </source>
</evidence>
<dbReference type="SUPFAM" id="SSF55846">
    <property type="entry name" value="N-acetylmuramoyl-L-alanine amidase-like"/>
    <property type="match status" value="1"/>
</dbReference>
<comment type="similarity">
    <text evidence="1">Belongs to the N-acetylmuramoyl-L-alanine amidase 2 family.</text>
</comment>
<name>A0ABY4PZU9_9ACTN</name>
<protein>
    <submittedName>
        <fullName evidence="4">Peptidoglycan recognition protein</fullName>
    </submittedName>
</protein>
<dbReference type="InterPro" id="IPR036505">
    <property type="entry name" value="Amidase/PGRP_sf"/>
</dbReference>
<dbReference type="Proteomes" id="UP000829992">
    <property type="component" value="Chromosome"/>
</dbReference>
<evidence type="ECO:0000256" key="1">
    <source>
        <dbReference type="ARBA" id="ARBA00007553"/>
    </source>
</evidence>
<accession>A0ABY4PZU9</accession>
<dbReference type="PANTHER" id="PTHR11022:SF41">
    <property type="entry name" value="PEPTIDOGLYCAN-RECOGNITION PROTEIN LC-RELATED"/>
    <property type="match status" value="1"/>
</dbReference>
<dbReference type="PANTHER" id="PTHR11022">
    <property type="entry name" value="PEPTIDOGLYCAN RECOGNITION PROTEIN"/>
    <property type="match status" value="1"/>
</dbReference>
<dbReference type="Gene3D" id="3.40.80.10">
    <property type="entry name" value="Peptidoglycan recognition protein-like"/>
    <property type="match status" value="1"/>
</dbReference>
<dbReference type="EMBL" id="CP097289">
    <property type="protein sequence ID" value="UQT58970.1"/>
    <property type="molecule type" value="Genomic_DNA"/>
</dbReference>
<organism evidence="4 5">
    <name type="scientific">Streptomyces durmitorensis</name>
    <dbReference type="NCBI Taxonomy" id="319947"/>
    <lineage>
        <taxon>Bacteria</taxon>
        <taxon>Bacillati</taxon>
        <taxon>Actinomycetota</taxon>
        <taxon>Actinomycetes</taxon>
        <taxon>Kitasatosporales</taxon>
        <taxon>Streptomycetaceae</taxon>
        <taxon>Streptomyces</taxon>
    </lineage>
</organism>
<dbReference type="InterPro" id="IPR002502">
    <property type="entry name" value="Amidase_domain"/>
</dbReference>
<evidence type="ECO:0000259" key="2">
    <source>
        <dbReference type="SMART" id="SM00644"/>
    </source>
</evidence>
<sequence length="288" mass="29908">MRVFRGMSAARVPSAVRAVLCCVPGAVAVGLLLMCALFAGPGASGAPGRAGDAPVAFAGLGERAGVTGRYPTMPAAAAPVRRAVGHPAVRPRVVPRAQWLAGAVREPPPARYADRVQAVFVHHTDSPNSYDCADTPRIIRYLYAGQVEGRQWDDIGYNFLVDRCGTVYEGRAGGIDRAVVGAHTQGFNRESVGIAAIGTFTAGVPVPRAMTDALAALAAWKLGLSDVDPRSTVGLVSSHSLSKYPAGTSGHFSAVSGHNDGYYTHCPGAALTAALPAIRQAAARLQNR</sequence>
<evidence type="ECO:0000259" key="3">
    <source>
        <dbReference type="SMART" id="SM00701"/>
    </source>
</evidence>
<evidence type="ECO:0000313" key="5">
    <source>
        <dbReference type="Proteomes" id="UP000829992"/>
    </source>
</evidence>
<feature type="domain" description="N-acetylmuramoyl-L-alanine amidase" evidence="2">
    <location>
        <begin position="104"/>
        <end position="262"/>
    </location>
</feature>
<dbReference type="SMART" id="SM00644">
    <property type="entry name" value="Ami_2"/>
    <property type="match status" value="1"/>
</dbReference>
<proteinExistence type="inferred from homology"/>
<dbReference type="InterPro" id="IPR006619">
    <property type="entry name" value="PGRP_domain_met/bac"/>
</dbReference>
<keyword evidence="5" id="KW-1185">Reference proteome</keyword>
<dbReference type="InterPro" id="IPR015510">
    <property type="entry name" value="PGRP"/>
</dbReference>
<dbReference type="CDD" id="cd06583">
    <property type="entry name" value="PGRP"/>
    <property type="match status" value="1"/>
</dbReference>
<dbReference type="RefSeq" id="WP_249590331.1">
    <property type="nucleotide sequence ID" value="NZ_BAAAQL010000004.1"/>
</dbReference>
<dbReference type="SMART" id="SM00701">
    <property type="entry name" value="PGRP"/>
    <property type="match status" value="1"/>
</dbReference>
<gene>
    <name evidence="4" type="ORF">M4V62_30135</name>
</gene>
<feature type="domain" description="Peptidoglycan recognition protein family" evidence="3">
    <location>
        <begin position="91"/>
        <end position="240"/>
    </location>
</feature>